<reference evidence="1 2" key="1">
    <citation type="submission" date="2023-02" db="EMBL/GenBank/DDBJ databases">
        <title>LHISI_Scaffold_Assembly.</title>
        <authorList>
            <person name="Stuart O.P."/>
            <person name="Cleave R."/>
            <person name="Magrath M.J.L."/>
            <person name="Mikheyev A.S."/>
        </authorList>
    </citation>
    <scope>NUCLEOTIDE SEQUENCE [LARGE SCALE GENOMIC DNA]</scope>
    <source>
        <strain evidence="1">Daus_M_001</strain>
        <tissue evidence="1">Leg muscle</tissue>
    </source>
</reference>
<accession>A0ABQ9HP82</accession>
<keyword evidence="2" id="KW-1185">Reference proteome</keyword>
<protein>
    <submittedName>
        <fullName evidence="1">Uncharacterized protein</fullName>
    </submittedName>
</protein>
<dbReference type="EMBL" id="JARBHB010000004">
    <property type="protein sequence ID" value="KAJ8886185.1"/>
    <property type="molecule type" value="Genomic_DNA"/>
</dbReference>
<name>A0ABQ9HP82_9NEOP</name>
<gene>
    <name evidence="1" type="ORF">PR048_012394</name>
</gene>
<organism evidence="1 2">
    <name type="scientific">Dryococelus australis</name>
    <dbReference type="NCBI Taxonomy" id="614101"/>
    <lineage>
        <taxon>Eukaryota</taxon>
        <taxon>Metazoa</taxon>
        <taxon>Ecdysozoa</taxon>
        <taxon>Arthropoda</taxon>
        <taxon>Hexapoda</taxon>
        <taxon>Insecta</taxon>
        <taxon>Pterygota</taxon>
        <taxon>Neoptera</taxon>
        <taxon>Polyneoptera</taxon>
        <taxon>Phasmatodea</taxon>
        <taxon>Verophasmatodea</taxon>
        <taxon>Anareolatae</taxon>
        <taxon>Phasmatidae</taxon>
        <taxon>Eurycanthinae</taxon>
        <taxon>Dryococelus</taxon>
    </lineage>
</organism>
<sequence>MLHLMRVPVSPLAFARSCAMSRQGAAVDERLAGSPPTKAIWVQFSAGSPDFCIWGSCRTMPLVGEFSRGSPVSSALSFQWRSILTSITLIGSEDHSVKGRPNILTHYVVPKMKFFDIRRKFFGGDYSTFSMMRPTFLLLLVLRGLPECPALQ</sequence>
<evidence type="ECO:0000313" key="2">
    <source>
        <dbReference type="Proteomes" id="UP001159363"/>
    </source>
</evidence>
<evidence type="ECO:0000313" key="1">
    <source>
        <dbReference type="EMBL" id="KAJ8886185.1"/>
    </source>
</evidence>
<dbReference type="Proteomes" id="UP001159363">
    <property type="component" value="Chromosome X"/>
</dbReference>
<comment type="caution">
    <text evidence="1">The sequence shown here is derived from an EMBL/GenBank/DDBJ whole genome shotgun (WGS) entry which is preliminary data.</text>
</comment>
<proteinExistence type="predicted"/>